<dbReference type="AlphaFoldDB" id="Q53VW4"/>
<dbReference type="Pfam" id="PF06537">
    <property type="entry name" value="DHOR"/>
    <property type="match status" value="2"/>
</dbReference>
<evidence type="ECO:0000313" key="6">
    <source>
        <dbReference type="EMBL" id="BAD72011.1"/>
    </source>
</evidence>
<dbReference type="PANTHER" id="PTHR30600:SF4">
    <property type="entry name" value="CYTOCHROME C DOMAIN-CONTAINING PROTEIN"/>
    <property type="match status" value="1"/>
</dbReference>
<protein>
    <recommendedName>
        <fullName evidence="5">Cytochrome c domain-containing protein</fullName>
    </recommendedName>
</protein>
<dbReference type="KEGG" id="ttj:TTHB215"/>
<proteinExistence type="predicted"/>
<feature type="domain" description="Cytochrome c" evidence="5">
    <location>
        <begin position="45"/>
        <end position="267"/>
    </location>
</feature>
<dbReference type="PATRIC" id="fig|300852.9.peg.2168"/>
<keyword evidence="7" id="KW-1185">Reference proteome</keyword>
<feature type="domain" description="Cytochrome c" evidence="5">
    <location>
        <begin position="275"/>
        <end position="394"/>
    </location>
</feature>
<keyword evidence="3 4" id="KW-0408">Iron</keyword>
<dbReference type="Gene3D" id="1.10.760.10">
    <property type="entry name" value="Cytochrome c-like domain"/>
    <property type="match status" value="1"/>
</dbReference>
<dbReference type="PhylomeDB" id="Q53VW4"/>
<gene>
    <name evidence="6" type="ordered locus">TTHB215</name>
</gene>
<keyword evidence="1 4" id="KW-0349">Heme</keyword>
<dbReference type="GO" id="GO:0009055">
    <property type="term" value="F:electron transfer activity"/>
    <property type="evidence" value="ECO:0007669"/>
    <property type="project" value="InterPro"/>
</dbReference>
<keyword evidence="2 4" id="KW-0479">Metal-binding</keyword>
<dbReference type="InterPro" id="IPR036909">
    <property type="entry name" value="Cyt_c-like_dom_sf"/>
</dbReference>
<evidence type="ECO:0000256" key="3">
    <source>
        <dbReference type="ARBA" id="ARBA00023004"/>
    </source>
</evidence>
<dbReference type="PANTHER" id="PTHR30600">
    <property type="entry name" value="CYTOCHROME C PEROXIDASE-RELATED"/>
    <property type="match status" value="1"/>
</dbReference>
<dbReference type="InterPro" id="IPR010538">
    <property type="entry name" value="DHOR"/>
</dbReference>
<dbReference type="GO" id="GO:0004130">
    <property type="term" value="F:cytochrome-c peroxidase activity"/>
    <property type="evidence" value="ECO:0007669"/>
    <property type="project" value="TreeGrafter"/>
</dbReference>
<dbReference type="PROSITE" id="PS51007">
    <property type="entry name" value="CYTC"/>
    <property type="match status" value="2"/>
</dbReference>
<dbReference type="EMBL" id="AP008227">
    <property type="protein sequence ID" value="BAD72011.1"/>
    <property type="molecule type" value="Genomic_DNA"/>
</dbReference>
<geneLocation type="plasmid" evidence="6 7">
    <name>pTT27</name>
</geneLocation>
<evidence type="ECO:0000313" key="7">
    <source>
        <dbReference type="Proteomes" id="UP000000532"/>
    </source>
</evidence>
<evidence type="ECO:0000256" key="2">
    <source>
        <dbReference type="ARBA" id="ARBA00022723"/>
    </source>
</evidence>
<reference evidence="6 7" key="1">
    <citation type="submission" date="2004-11" db="EMBL/GenBank/DDBJ databases">
        <title>Complete genome sequence of Thermus thermophilus HB8.</title>
        <authorList>
            <person name="Masui R."/>
            <person name="Kurokawa K."/>
            <person name="Nakagawa N."/>
            <person name="Tokunaga F."/>
            <person name="Koyama Y."/>
            <person name="Shibata T."/>
            <person name="Oshima T."/>
            <person name="Yokoyama S."/>
            <person name="Yasunaga T."/>
            <person name="Kuramitsu S."/>
        </authorList>
    </citation>
    <scope>NUCLEOTIDE SEQUENCE [LARGE SCALE GENOMIC DNA]</scope>
    <source>
        <strain evidence="7">ATCC 27634 / DSM 579 / HB8</strain>
        <plasmid evidence="6 7">pTT27</plasmid>
    </source>
</reference>
<dbReference type="Proteomes" id="UP000000532">
    <property type="component" value="Plasmid pTT27"/>
</dbReference>
<dbReference type="GO" id="GO:0020037">
    <property type="term" value="F:heme binding"/>
    <property type="evidence" value="ECO:0007669"/>
    <property type="project" value="InterPro"/>
</dbReference>
<organism evidence="6 7">
    <name type="scientific">Thermus thermophilus (strain ATCC 27634 / DSM 579 / HB8)</name>
    <dbReference type="NCBI Taxonomy" id="300852"/>
    <lineage>
        <taxon>Bacteria</taxon>
        <taxon>Thermotogati</taxon>
        <taxon>Deinococcota</taxon>
        <taxon>Deinococci</taxon>
        <taxon>Thermales</taxon>
        <taxon>Thermaceae</taxon>
        <taxon>Thermus</taxon>
    </lineage>
</organism>
<name>Q53VW4_THET8</name>
<keyword evidence="6" id="KW-0614">Plasmid</keyword>
<sequence>MGMRRLLLGLLPLLLAGLPARYLVQDASSRAFGHPLPGLPEEALEAFRLGDQAFQRVFVREDGLGPRFVHQSCAGCHVGDGRGRPLFAERSEALVRTRAPDGQSPHPLFGFQLQDHALPGHTPEGRVELYWEEVEGRYPDGTPYRLRRPRLRVLDPEGKPVPGAYSLRIAPPVFGAGLLEKVPEAAILALEDPQDQDGDGISGRAARLEGGLGRFGWKASTTSLLEQSALAYREDMGLSTPLFPEEGRAEVSEEELERVTFYVAHLAVPAPRHLPEDLRGKRLFREVGCASCHRERLGGLPAYTDLLLHDMGEALADGVAEGAASPAEWRTPPLWGIGLTRKVLGEEVYLHDGRAQSLEEAILWHGGEAEEAKRRFMALPKADREALLRFLRGL</sequence>
<dbReference type="SUPFAM" id="SSF46626">
    <property type="entry name" value="Cytochrome c"/>
    <property type="match status" value="1"/>
</dbReference>
<dbReference type="InterPro" id="IPR051395">
    <property type="entry name" value="Cytochrome_c_Peroxidase/MauG"/>
</dbReference>
<dbReference type="PIRSF" id="PIRSF028099">
    <property type="entry name" value="DUF1111"/>
    <property type="match status" value="1"/>
</dbReference>
<dbReference type="EnsemblBacteria" id="BAD72011">
    <property type="protein sequence ID" value="BAD72011"/>
    <property type="gene ID" value="BAD72011"/>
</dbReference>
<dbReference type="HOGENOM" id="CLU_033900_1_0_0"/>
<dbReference type="GO" id="GO:0046872">
    <property type="term" value="F:metal ion binding"/>
    <property type="evidence" value="ECO:0007669"/>
    <property type="project" value="UniProtKB-KW"/>
</dbReference>
<evidence type="ECO:0000259" key="5">
    <source>
        <dbReference type="PROSITE" id="PS51007"/>
    </source>
</evidence>
<evidence type="ECO:0000256" key="4">
    <source>
        <dbReference type="PROSITE-ProRule" id="PRU00433"/>
    </source>
</evidence>
<dbReference type="InterPro" id="IPR009056">
    <property type="entry name" value="Cyt_c-like_dom"/>
</dbReference>
<accession>Q53VW4</accession>
<evidence type="ECO:0000256" key="1">
    <source>
        <dbReference type="ARBA" id="ARBA00022617"/>
    </source>
</evidence>